<name>A0A1D8GAN3_9ACTN</name>
<gene>
    <name evidence="5" type="ORF">A4G23_05396</name>
</gene>
<dbReference type="PANTHER" id="PTHR46796:SF15">
    <property type="entry name" value="BLL1074 PROTEIN"/>
    <property type="match status" value="1"/>
</dbReference>
<proteinExistence type="predicted"/>
<keyword evidence="6" id="KW-1185">Reference proteome</keyword>
<dbReference type="SMART" id="SM00342">
    <property type="entry name" value="HTH_ARAC"/>
    <property type="match status" value="1"/>
</dbReference>
<organism evidence="5 6">
    <name type="scientific">Streptomyces rubrolavendulae</name>
    <dbReference type="NCBI Taxonomy" id="285473"/>
    <lineage>
        <taxon>Bacteria</taxon>
        <taxon>Bacillati</taxon>
        <taxon>Actinomycetota</taxon>
        <taxon>Actinomycetes</taxon>
        <taxon>Kitasatosporales</taxon>
        <taxon>Streptomycetaceae</taxon>
        <taxon>Streptomyces</taxon>
    </lineage>
</organism>
<dbReference type="AlphaFoldDB" id="A0A1D8GAN3"/>
<keyword evidence="2" id="KW-0238">DNA-binding</keyword>
<dbReference type="Proteomes" id="UP000095349">
    <property type="component" value="Chromosome"/>
</dbReference>
<dbReference type="InterPro" id="IPR009057">
    <property type="entry name" value="Homeodomain-like_sf"/>
</dbReference>
<keyword evidence="3" id="KW-0804">Transcription</keyword>
<dbReference type="PROSITE" id="PS01124">
    <property type="entry name" value="HTH_ARAC_FAMILY_2"/>
    <property type="match status" value="1"/>
</dbReference>
<sequence length="267" mass="28458">MVGYTGYRLSGAPVARRLNLPSATLTLCLTWGAPLDLAPDGEPTPGRRWDEVLLGLRTSPVISRTSGTGHLVQVELTPLGGYELLGVPLRHLTGATVRPADVLGRHWDAGLTERLARAPGWEARWQILDEALSARLAAGRCPPSPVVSEAWSLLRASHGTLSVGRLAEETGRSRRRLEVLFAEQIGLAPKTAARVLRFQRALTMLPGPCTTWAGTAAACGYHDQAHLTREFRALAGVTPTGLQALALRGDSGGALPVHPLTSVLAPF</sequence>
<dbReference type="InterPro" id="IPR018060">
    <property type="entry name" value="HTH_AraC"/>
</dbReference>
<accession>A0A1D8GAN3</accession>
<dbReference type="PANTHER" id="PTHR46796">
    <property type="entry name" value="HTH-TYPE TRANSCRIPTIONAL ACTIVATOR RHAS-RELATED"/>
    <property type="match status" value="1"/>
</dbReference>
<evidence type="ECO:0000313" key="5">
    <source>
        <dbReference type="EMBL" id="AOT62498.1"/>
    </source>
</evidence>
<dbReference type="InterPro" id="IPR050204">
    <property type="entry name" value="AraC_XylS_family_regulators"/>
</dbReference>
<protein>
    <submittedName>
        <fullName evidence="5">Helix-turn-helix domain protein</fullName>
    </submittedName>
</protein>
<reference evidence="5 6" key="1">
    <citation type="submission" date="2016-09" db="EMBL/GenBank/DDBJ databases">
        <title>Streptomyces rubrolavendulae MJM4426 Genome sequencing and assembly.</title>
        <authorList>
            <person name="Kim J.-G."/>
        </authorList>
    </citation>
    <scope>NUCLEOTIDE SEQUENCE [LARGE SCALE GENOMIC DNA]</scope>
    <source>
        <strain evidence="5 6">MJM4426</strain>
    </source>
</reference>
<dbReference type="PATRIC" id="fig|285473.5.peg.5688"/>
<dbReference type="SUPFAM" id="SSF46689">
    <property type="entry name" value="Homeodomain-like"/>
    <property type="match status" value="1"/>
</dbReference>
<feature type="domain" description="HTH araC/xylS-type" evidence="4">
    <location>
        <begin position="148"/>
        <end position="245"/>
    </location>
</feature>
<dbReference type="GO" id="GO:0043565">
    <property type="term" value="F:sequence-specific DNA binding"/>
    <property type="evidence" value="ECO:0007669"/>
    <property type="project" value="InterPro"/>
</dbReference>
<evidence type="ECO:0000256" key="2">
    <source>
        <dbReference type="ARBA" id="ARBA00023125"/>
    </source>
</evidence>
<dbReference type="EMBL" id="CP017316">
    <property type="protein sequence ID" value="AOT62498.1"/>
    <property type="molecule type" value="Genomic_DNA"/>
</dbReference>
<dbReference type="GO" id="GO:0003700">
    <property type="term" value="F:DNA-binding transcription factor activity"/>
    <property type="evidence" value="ECO:0007669"/>
    <property type="project" value="InterPro"/>
</dbReference>
<evidence type="ECO:0000256" key="3">
    <source>
        <dbReference type="ARBA" id="ARBA00023163"/>
    </source>
</evidence>
<keyword evidence="1" id="KW-0805">Transcription regulation</keyword>
<evidence type="ECO:0000256" key="1">
    <source>
        <dbReference type="ARBA" id="ARBA00023015"/>
    </source>
</evidence>
<dbReference type="Gene3D" id="1.10.10.60">
    <property type="entry name" value="Homeodomain-like"/>
    <property type="match status" value="1"/>
</dbReference>
<evidence type="ECO:0000313" key="6">
    <source>
        <dbReference type="Proteomes" id="UP000095349"/>
    </source>
</evidence>
<evidence type="ECO:0000259" key="4">
    <source>
        <dbReference type="PROSITE" id="PS01124"/>
    </source>
</evidence>
<dbReference type="STRING" id="285473.A4G23_05396"/>
<dbReference type="Pfam" id="PF12833">
    <property type="entry name" value="HTH_18"/>
    <property type="match status" value="1"/>
</dbReference>
<dbReference type="KEGG" id="srn:A4G23_05396"/>